<dbReference type="FunFam" id="1.20.120.160:FF:000007">
    <property type="entry name" value="Multistep phosphorelay regulator 1"/>
    <property type="match status" value="1"/>
</dbReference>
<dbReference type="GeneID" id="24107536"/>
<dbReference type="RefSeq" id="XP_012188257.1">
    <property type="nucleotide sequence ID" value="XM_012332867.1"/>
</dbReference>
<dbReference type="OrthoDB" id="1673781at2759"/>
<feature type="region of interest" description="Disordered" evidence="2">
    <location>
        <begin position="303"/>
        <end position="349"/>
    </location>
</feature>
<feature type="compositionally biased region" description="Low complexity" evidence="2">
    <location>
        <begin position="339"/>
        <end position="349"/>
    </location>
</feature>
<evidence type="ECO:0000313" key="5">
    <source>
        <dbReference type="Proteomes" id="UP000014071"/>
    </source>
</evidence>
<dbReference type="STRING" id="1305764.R9P998"/>
<dbReference type="PROSITE" id="PS50894">
    <property type="entry name" value="HPT"/>
    <property type="match status" value="1"/>
</dbReference>
<dbReference type="HOGENOM" id="CLU_794831_0_0_1"/>
<evidence type="ECO:0000256" key="1">
    <source>
        <dbReference type="PROSITE-ProRule" id="PRU00110"/>
    </source>
</evidence>
<feature type="modified residue" description="Phosphohistidine" evidence="1">
    <location>
        <position position="232"/>
    </location>
</feature>
<dbReference type="eggNOG" id="KOG4747">
    <property type="taxonomic scope" value="Eukaryota"/>
</dbReference>
<sequence length="349" mass="37808">MRSQNRVHRDNAELRCELHASRCASFRDTCDQAAGTAEGSTSSCLCAPTSSHTPRCCAFSTLDHPFPHFHLNLILTLSNPFAILLSSPPPLSSLPPSLSLSLSRRIFVTPRPLSRSRRTIPNHATRARHIGNLLGMSVPIASLPTVPASFRCNHGFNLKQGADAASGSAGDLSPSIIDMDIFSQLLEMDDEDDREFSKSIVQNYFDQAITTFKEMDVALSTKNLTDLSTLGHFLKGSSAAVGVIKVRDSCECMQHYGKCHGEDGVSDLTEEEALEKLTVTLRDVKVQYREAAKALRAFYDEEVDAGEEEEVDDAPQDAEAEAEEEVQAGAHKEASSQEAAAPATTTAAA</sequence>
<evidence type="ECO:0000259" key="3">
    <source>
        <dbReference type="PROSITE" id="PS50894"/>
    </source>
</evidence>
<proteinExistence type="predicted"/>
<keyword evidence="5" id="KW-1185">Reference proteome</keyword>
<dbReference type="GO" id="GO:0005737">
    <property type="term" value="C:cytoplasm"/>
    <property type="evidence" value="ECO:0007669"/>
    <property type="project" value="TreeGrafter"/>
</dbReference>
<dbReference type="GO" id="GO:0009927">
    <property type="term" value="F:histidine phosphotransfer kinase activity"/>
    <property type="evidence" value="ECO:0007669"/>
    <property type="project" value="InterPro"/>
</dbReference>
<dbReference type="PANTHER" id="PTHR28242">
    <property type="entry name" value="PHOSPHORELAY INTERMEDIATE PROTEIN YPD1"/>
    <property type="match status" value="1"/>
</dbReference>
<dbReference type="InterPro" id="IPR045871">
    <property type="entry name" value="AHP1-5/YPD1"/>
</dbReference>
<evidence type="ECO:0000256" key="2">
    <source>
        <dbReference type="SAM" id="MobiDB-lite"/>
    </source>
</evidence>
<reference evidence="5" key="1">
    <citation type="journal article" date="2013" name="Genome Announc.">
        <title>Draft genome sequence of the basidiomycetous yeast-like fungus Pseudozyma hubeiensis SY62, which produces an abundant amount of the biosurfactant mannosylerythritol lipids.</title>
        <authorList>
            <person name="Konishi M."/>
            <person name="Hatada Y."/>
            <person name="Horiuchi J."/>
        </authorList>
    </citation>
    <scope>NUCLEOTIDE SEQUENCE [LARGE SCALE GENOMIC DNA]</scope>
    <source>
        <strain evidence="5">SY62</strain>
    </source>
</reference>
<name>R9P998_PSEHS</name>
<dbReference type="PANTHER" id="PTHR28242:SF52">
    <property type="entry name" value="PHOSPHORELAY INTERMEDIATE PROTEIN YPD1"/>
    <property type="match status" value="1"/>
</dbReference>
<dbReference type="GO" id="GO:0005634">
    <property type="term" value="C:nucleus"/>
    <property type="evidence" value="ECO:0007669"/>
    <property type="project" value="TreeGrafter"/>
</dbReference>
<dbReference type="AlphaFoldDB" id="R9P998"/>
<gene>
    <name evidence="4" type="ORF">PHSY_002243</name>
</gene>
<feature type="domain" description="HPt" evidence="3">
    <location>
        <begin position="193"/>
        <end position="295"/>
    </location>
</feature>
<feature type="compositionally biased region" description="Acidic residues" evidence="2">
    <location>
        <begin position="303"/>
        <end position="326"/>
    </location>
</feature>
<keyword evidence="1" id="KW-0597">Phosphoprotein</keyword>
<dbReference type="GO" id="GO:0043424">
    <property type="term" value="F:protein histidine kinase binding"/>
    <property type="evidence" value="ECO:0007669"/>
    <property type="project" value="InterPro"/>
</dbReference>
<evidence type="ECO:0000313" key="4">
    <source>
        <dbReference type="EMBL" id="GAC94670.1"/>
    </source>
</evidence>
<dbReference type="InterPro" id="IPR008207">
    <property type="entry name" value="Sig_transdc_His_kin_Hpt_dom"/>
</dbReference>
<dbReference type="GO" id="GO:0000160">
    <property type="term" value="P:phosphorelay signal transduction system"/>
    <property type="evidence" value="ECO:0007669"/>
    <property type="project" value="InterPro"/>
</dbReference>
<dbReference type="CDD" id="cd00088">
    <property type="entry name" value="HPT"/>
    <property type="match status" value="1"/>
</dbReference>
<accession>R9P998</accession>
<dbReference type="EMBL" id="DF238785">
    <property type="protein sequence ID" value="GAC94670.1"/>
    <property type="molecule type" value="Genomic_DNA"/>
</dbReference>
<organism evidence="4 5">
    <name type="scientific">Pseudozyma hubeiensis (strain SY62)</name>
    <name type="common">Yeast</name>
    <dbReference type="NCBI Taxonomy" id="1305764"/>
    <lineage>
        <taxon>Eukaryota</taxon>
        <taxon>Fungi</taxon>
        <taxon>Dikarya</taxon>
        <taxon>Basidiomycota</taxon>
        <taxon>Ustilaginomycotina</taxon>
        <taxon>Ustilaginomycetes</taxon>
        <taxon>Ustilaginales</taxon>
        <taxon>Ustilaginaceae</taxon>
        <taxon>Pseudozyma</taxon>
    </lineage>
</organism>
<dbReference type="Pfam" id="PF01627">
    <property type="entry name" value="Hpt"/>
    <property type="match status" value="1"/>
</dbReference>
<dbReference type="Proteomes" id="UP000014071">
    <property type="component" value="Unassembled WGS sequence"/>
</dbReference>
<dbReference type="Gene3D" id="1.20.120.160">
    <property type="entry name" value="HPT domain"/>
    <property type="match status" value="1"/>
</dbReference>
<dbReference type="InterPro" id="IPR036641">
    <property type="entry name" value="HPT_dom_sf"/>
</dbReference>
<dbReference type="SUPFAM" id="SSF47226">
    <property type="entry name" value="Histidine-containing phosphotransfer domain, HPT domain"/>
    <property type="match status" value="1"/>
</dbReference>
<protein>
    <submittedName>
        <fullName evidence="4">Phosphotransmitter protein</fullName>
    </submittedName>
</protein>